<sequence>MTARRTLAALAIGALLALSACSDDGIDLPADTPSIPDWESSLDDLASEIPTDLATDLWEVVPDASPEEILTGAQEICGDVAANADEEELARNAAKLFGVEEAEGPTIVETVKPYCDAIG</sequence>
<evidence type="ECO:0008006" key="4">
    <source>
        <dbReference type="Google" id="ProtNLM"/>
    </source>
</evidence>
<comment type="caution">
    <text evidence="2">The sequence shown here is derived from an EMBL/GenBank/DDBJ whole genome shotgun (WGS) entry which is preliminary data.</text>
</comment>
<keyword evidence="1" id="KW-0732">Signal</keyword>
<feature type="signal peptide" evidence="1">
    <location>
        <begin position="1"/>
        <end position="22"/>
    </location>
</feature>
<feature type="chain" id="PRO_5047359465" description="DUF732 domain-containing protein" evidence="1">
    <location>
        <begin position="23"/>
        <end position="119"/>
    </location>
</feature>
<dbReference type="EMBL" id="BAAASX010000002">
    <property type="protein sequence ID" value="GAA2324209.1"/>
    <property type="molecule type" value="Genomic_DNA"/>
</dbReference>
<name>A0ABP5S5R0_9ACTN</name>
<accession>A0ABP5S5R0</accession>
<dbReference type="Proteomes" id="UP001501584">
    <property type="component" value="Unassembled WGS sequence"/>
</dbReference>
<gene>
    <name evidence="2" type="ORF">GCM10010403_13000</name>
</gene>
<dbReference type="RefSeq" id="WP_310285916.1">
    <property type="nucleotide sequence ID" value="NZ_BAAASX010000002.1"/>
</dbReference>
<organism evidence="2 3">
    <name type="scientific">Glycomyces rutgersensis</name>
    <dbReference type="NCBI Taxonomy" id="58115"/>
    <lineage>
        <taxon>Bacteria</taxon>
        <taxon>Bacillati</taxon>
        <taxon>Actinomycetota</taxon>
        <taxon>Actinomycetes</taxon>
        <taxon>Glycomycetales</taxon>
        <taxon>Glycomycetaceae</taxon>
        <taxon>Glycomyces</taxon>
    </lineage>
</organism>
<evidence type="ECO:0000313" key="3">
    <source>
        <dbReference type="Proteomes" id="UP001501584"/>
    </source>
</evidence>
<keyword evidence="3" id="KW-1185">Reference proteome</keyword>
<evidence type="ECO:0000313" key="2">
    <source>
        <dbReference type="EMBL" id="GAA2324209.1"/>
    </source>
</evidence>
<reference evidence="3" key="1">
    <citation type="journal article" date="2019" name="Int. J. Syst. Evol. Microbiol.">
        <title>The Global Catalogue of Microorganisms (GCM) 10K type strain sequencing project: providing services to taxonomists for standard genome sequencing and annotation.</title>
        <authorList>
            <consortium name="The Broad Institute Genomics Platform"/>
            <consortium name="The Broad Institute Genome Sequencing Center for Infectious Disease"/>
            <person name="Wu L."/>
            <person name="Ma J."/>
        </authorList>
    </citation>
    <scope>NUCLEOTIDE SEQUENCE [LARGE SCALE GENOMIC DNA]</scope>
    <source>
        <strain evidence="3">JCM 6238</strain>
    </source>
</reference>
<protein>
    <recommendedName>
        <fullName evidence="4">DUF732 domain-containing protein</fullName>
    </recommendedName>
</protein>
<dbReference type="PROSITE" id="PS51257">
    <property type="entry name" value="PROKAR_LIPOPROTEIN"/>
    <property type="match status" value="1"/>
</dbReference>
<evidence type="ECO:0000256" key="1">
    <source>
        <dbReference type="SAM" id="SignalP"/>
    </source>
</evidence>
<proteinExistence type="predicted"/>